<proteinExistence type="inferred from homology"/>
<protein>
    <recommendedName>
        <fullName evidence="6">Methyltransferase</fullName>
        <ecNumber evidence="6">2.1.1.-</ecNumber>
    </recommendedName>
</protein>
<reference evidence="8" key="1">
    <citation type="journal article" date="2015" name="Nat. Genet.">
        <title>The pineapple genome and the evolution of CAM photosynthesis.</title>
        <authorList>
            <person name="Ming R."/>
            <person name="VanBuren R."/>
            <person name="Wai C.M."/>
            <person name="Tang H."/>
            <person name="Schatz M.C."/>
            <person name="Bowers J.E."/>
            <person name="Lyons E."/>
            <person name="Wang M.L."/>
            <person name="Chen J."/>
            <person name="Biggers E."/>
            <person name="Zhang J."/>
            <person name="Huang L."/>
            <person name="Zhang L."/>
            <person name="Miao W."/>
            <person name="Zhang J."/>
            <person name="Ye Z."/>
            <person name="Miao C."/>
            <person name="Lin Z."/>
            <person name="Wang H."/>
            <person name="Zhou H."/>
            <person name="Yim W.C."/>
            <person name="Priest H.D."/>
            <person name="Zheng C."/>
            <person name="Woodhouse M."/>
            <person name="Edger P.P."/>
            <person name="Guyot R."/>
            <person name="Guo H.B."/>
            <person name="Guo H."/>
            <person name="Zheng G."/>
            <person name="Singh R."/>
            <person name="Sharma A."/>
            <person name="Min X."/>
            <person name="Zheng Y."/>
            <person name="Lee H."/>
            <person name="Gurtowski J."/>
            <person name="Sedlazeck F.J."/>
            <person name="Harkess A."/>
            <person name="McKain M.R."/>
            <person name="Liao Z."/>
            <person name="Fang J."/>
            <person name="Liu J."/>
            <person name="Zhang X."/>
            <person name="Zhang Q."/>
            <person name="Hu W."/>
            <person name="Qin Y."/>
            <person name="Wang K."/>
            <person name="Chen L.Y."/>
            <person name="Shirley N."/>
            <person name="Lin Y.R."/>
            <person name="Liu L.Y."/>
            <person name="Hernandez A.G."/>
            <person name="Wright C.L."/>
            <person name="Bulone V."/>
            <person name="Tuskan G.A."/>
            <person name="Heath K."/>
            <person name="Zee F."/>
            <person name="Moore P.H."/>
            <person name="Sunkar R."/>
            <person name="Leebens-Mack J.H."/>
            <person name="Mockler T."/>
            <person name="Bennetzen J.L."/>
            <person name="Freeling M."/>
            <person name="Sankoff D."/>
            <person name="Paterson A.H."/>
            <person name="Zhu X."/>
            <person name="Yang X."/>
            <person name="Smith J.A."/>
            <person name="Cushman J.C."/>
            <person name="Paull R.E."/>
            <person name="Yu Q."/>
        </authorList>
    </citation>
    <scope>NUCLEOTIDE SEQUENCE [LARGE SCALE GENOMIC DNA]</scope>
    <source>
        <strain evidence="8">cv. F153</strain>
    </source>
</reference>
<evidence type="ECO:0000313" key="8">
    <source>
        <dbReference type="Proteomes" id="UP000515123"/>
    </source>
</evidence>
<name>A0A6P5FRM8_ANACO</name>
<dbReference type="Proteomes" id="UP000515123">
    <property type="component" value="Linkage group 9"/>
</dbReference>
<keyword evidence="8" id="KW-1185">Reference proteome</keyword>
<feature type="compositionally biased region" description="Acidic residues" evidence="7">
    <location>
        <begin position="157"/>
        <end position="178"/>
    </location>
</feature>
<accession>A0A6P5FRM8</accession>
<evidence type="ECO:0000256" key="1">
    <source>
        <dbReference type="ARBA" id="ARBA00004606"/>
    </source>
</evidence>
<keyword evidence="6" id="KW-0472">Membrane</keyword>
<dbReference type="Pfam" id="PF03141">
    <property type="entry name" value="Methyltransf_29"/>
    <property type="match status" value="1"/>
</dbReference>
<gene>
    <name evidence="9" type="primary">LOC109715515</name>
</gene>
<dbReference type="GO" id="GO:0008168">
    <property type="term" value="F:methyltransferase activity"/>
    <property type="evidence" value="ECO:0007669"/>
    <property type="project" value="UniProtKB-UniRule"/>
</dbReference>
<evidence type="ECO:0000256" key="6">
    <source>
        <dbReference type="RuleBase" id="RU366043"/>
    </source>
</evidence>
<dbReference type="GeneID" id="109715515"/>
<keyword evidence="6" id="KW-0325">Glycoprotein</keyword>
<dbReference type="Gene3D" id="3.40.50.150">
    <property type="entry name" value="Vaccinia Virus protein VP39"/>
    <property type="match status" value="1"/>
</dbReference>
<feature type="compositionally biased region" description="Basic and acidic residues" evidence="7">
    <location>
        <begin position="103"/>
        <end position="115"/>
    </location>
</feature>
<dbReference type="InterPro" id="IPR029063">
    <property type="entry name" value="SAM-dependent_MTases_sf"/>
</dbReference>
<dbReference type="PANTHER" id="PTHR10108:SF1102">
    <property type="entry name" value="METHYLTRANSFERASE PMT28-RELATED"/>
    <property type="match status" value="1"/>
</dbReference>
<dbReference type="Gramene" id="Aco008639.1.mrna1">
    <property type="protein sequence ID" value="Aco008639.1.mrna1"/>
    <property type="gene ID" value="Aco008639.1.path1"/>
</dbReference>
<dbReference type="GO" id="GO:0016020">
    <property type="term" value="C:membrane"/>
    <property type="evidence" value="ECO:0007669"/>
    <property type="project" value="UniProtKB-SubCell"/>
</dbReference>
<dbReference type="GO" id="GO:0032259">
    <property type="term" value="P:methylation"/>
    <property type="evidence" value="ECO:0007669"/>
    <property type="project" value="UniProtKB-KW"/>
</dbReference>
<comment type="similarity">
    <text evidence="2 6">Belongs to the methyltransferase superfamily.</text>
</comment>
<dbReference type="GO" id="GO:0005768">
    <property type="term" value="C:endosome"/>
    <property type="evidence" value="ECO:0007669"/>
    <property type="project" value="TreeGrafter"/>
</dbReference>
<evidence type="ECO:0000256" key="2">
    <source>
        <dbReference type="ARBA" id="ARBA00008361"/>
    </source>
</evidence>
<evidence type="ECO:0000256" key="7">
    <source>
        <dbReference type="SAM" id="MobiDB-lite"/>
    </source>
</evidence>
<evidence type="ECO:0000256" key="3">
    <source>
        <dbReference type="ARBA" id="ARBA00022603"/>
    </source>
</evidence>
<reference evidence="9" key="2">
    <citation type="submission" date="2025-08" db="UniProtKB">
        <authorList>
            <consortium name="RefSeq"/>
        </authorList>
    </citation>
    <scope>IDENTIFICATION</scope>
    <source>
        <tissue evidence="9">Leaf</tissue>
    </source>
</reference>
<evidence type="ECO:0000256" key="4">
    <source>
        <dbReference type="ARBA" id="ARBA00022968"/>
    </source>
</evidence>
<evidence type="ECO:0000313" key="9">
    <source>
        <dbReference type="RefSeq" id="XP_020096153.1"/>
    </source>
</evidence>
<feature type="region of interest" description="Disordered" evidence="7">
    <location>
        <begin position="42"/>
        <end position="198"/>
    </location>
</feature>
<dbReference type="GO" id="GO:0005802">
    <property type="term" value="C:trans-Golgi network"/>
    <property type="evidence" value="ECO:0007669"/>
    <property type="project" value="TreeGrafter"/>
</dbReference>
<feature type="compositionally biased region" description="Basic and acidic residues" evidence="7">
    <location>
        <begin position="137"/>
        <end position="156"/>
    </location>
</feature>
<comment type="subcellular location">
    <subcellularLocation>
        <location evidence="5">Endomembrane system</location>
        <topology evidence="5">Single-pass membrane protein</topology>
    </subcellularLocation>
    <subcellularLocation>
        <location evidence="1 6">Membrane</location>
        <topology evidence="1 6">Single-pass type II membrane protein</topology>
    </subcellularLocation>
</comment>
<dbReference type="InterPro" id="IPR004159">
    <property type="entry name" value="Put_SAM_MeTrfase"/>
</dbReference>
<organism evidence="8 9">
    <name type="scientific">Ananas comosus</name>
    <name type="common">Pineapple</name>
    <name type="synonym">Ananas ananas</name>
    <dbReference type="NCBI Taxonomy" id="4615"/>
    <lineage>
        <taxon>Eukaryota</taxon>
        <taxon>Viridiplantae</taxon>
        <taxon>Streptophyta</taxon>
        <taxon>Embryophyta</taxon>
        <taxon>Tracheophyta</taxon>
        <taxon>Spermatophyta</taxon>
        <taxon>Magnoliopsida</taxon>
        <taxon>Liliopsida</taxon>
        <taxon>Poales</taxon>
        <taxon>Bromeliaceae</taxon>
        <taxon>Bromelioideae</taxon>
        <taxon>Ananas</taxon>
    </lineage>
</organism>
<feature type="compositionally biased region" description="Polar residues" evidence="7">
    <location>
        <begin position="42"/>
        <end position="53"/>
    </location>
</feature>
<evidence type="ECO:0000256" key="5">
    <source>
        <dbReference type="ARBA" id="ARBA00037847"/>
    </source>
</evidence>
<dbReference type="RefSeq" id="XP_020096153.1">
    <property type="nucleotide sequence ID" value="XM_020240564.1"/>
</dbReference>
<dbReference type="SUPFAM" id="SSF53335">
    <property type="entry name" value="S-adenosyl-L-methionine-dependent methyltransferases"/>
    <property type="match status" value="2"/>
</dbReference>
<keyword evidence="6" id="KW-0812">Transmembrane</keyword>
<feature type="compositionally biased region" description="Basic residues" evidence="7">
    <location>
        <begin position="183"/>
        <end position="195"/>
    </location>
</feature>
<dbReference type="OrthoDB" id="2013972at2759"/>
<dbReference type="EC" id="2.1.1.-" evidence="6"/>
<keyword evidence="6" id="KW-0808">Transferase</keyword>
<feature type="transmembrane region" description="Helical" evidence="6">
    <location>
        <begin position="18"/>
        <end position="39"/>
    </location>
</feature>
<keyword evidence="3 6" id="KW-0489">Methyltransferase</keyword>
<keyword evidence="6" id="KW-1133">Transmembrane helix</keyword>
<dbReference type="PANTHER" id="PTHR10108">
    <property type="entry name" value="SAM-DEPENDENT METHYLTRANSFERASE"/>
    <property type="match status" value="1"/>
</dbReference>
<sequence>MAGLRLGRSGAKRGPLGFVAKVSLAVVLGLSFVVIWSTFSPSTSSADVSTKRSSFGDISDPEVELPGKKKETKKSSNAHAIEGGNGNRNGSAAGIVEGGKGGGVEEREEEKSGEKEEGEVEEKEEAVAPKNETLAPEIKEEVGGEEKAEAEGLEEVKDGEDEDTEDGIDVNSEEDAADGENRKKGKNNSKNKKKLGPLFDPGAHYHWKQCGGKSGHNYIPCVDYEGIGGQRHHERSCPRSPFMCLVSLPKDYKPPLPWPEREFKIWYSNVGHPRLSAYIKTQNWLNHLGEYLLFPRDESEFKGGAHNYVDSVEEMVPDIEWGKNIRVVLDIGCVSASFGAILLEKGVITLSLGLMNDQTDLAQVALERGIPAIVSNLGLRRLPFPSGVFDAIHCGECNIQWHSNGGRLLLELNRILRPGGYFIISSKHGDVDSEEGMSNLMSAICWNVLAHKTDDVSEVGIRVYQRPASNDIYELRRRREPRFCKEDENQDASWYTPIRTCLHKVPAAIEERGSDWPEEWPKRLETFPDWLGDLQERLTSDHDHWKAIIDKSYLNGMGIDWSNIRNVMDMKAIYGGFAAALASQKVWVMNVVPVHAPNTLPIIFERGLLGIYHDWCEPFGTYPRSYDLLHADHLFSRLKNRCKQPVVIVVEMDRILRPGGWLIIRDKLEILNPLEAILRSMHWEIRMTYGENKEGIICAQKTTWRP</sequence>
<dbReference type="AlphaFoldDB" id="A0A6P5FRM8"/>
<keyword evidence="4 6" id="KW-0735">Signal-anchor</keyword>